<evidence type="ECO:0000313" key="2">
    <source>
        <dbReference type="Proteomes" id="UP001156973"/>
    </source>
</evidence>
<keyword evidence="2" id="KW-1185">Reference proteome</keyword>
<organism evidence="1 2">
    <name type="scientific">Nitrososphaeria virus YSH_922147</name>
    <dbReference type="NCBI Taxonomy" id="3071323"/>
    <lineage>
        <taxon>Viruses</taxon>
        <taxon>Duplodnaviria</taxon>
        <taxon>Heunggongvirae</taxon>
        <taxon>Uroviricota</taxon>
        <taxon>Caudoviricetes</taxon>
        <taxon>Juravirales</taxon>
        <taxon>Yangangviridae</taxon>
        <taxon>Mathaucavirus</taxon>
        <taxon>Mathaucavirus yangshanense</taxon>
    </lineage>
</organism>
<dbReference type="KEGG" id="vg:80545014"/>
<dbReference type="Proteomes" id="UP001156973">
    <property type="component" value="Segment"/>
</dbReference>
<accession>A0A976UAS8</accession>
<reference evidence="1 2" key="1">
    <citation type="submission" date="2022-05" db="EMBL/GenBank/DDBJ databases">
        <title>Diverse viruses of marine archaea discovered using metagenomics.</title>
        <authorList>
            <person name="Zhou Y."/>
        </authorList>
    </citation>
    <scope>NUCLEOTIDE SEQUENCE [LARGE SCALE GENOMIC DNA]</scope>
    <source>
        <strain evidence="1">YSH_922147</strain>
    </source>
</reference>
<sequence>MIIDDIINERLNRIEAKRAKISDFNEKISSLNREISDDLIELRYFIEKKGVRPVSL</sequence>
<protein>
    <submittedName>
        <fullName evidence="1">Uncharacterized protein</fullName>
    </submittedName>
</protein>
<proteinExistence type="predicted"/>
<dbReference type="EMBL" id="ON649701">
    <property type="protein sequence ID" value="UVF62463.1"/>
    <property type="molecule type" value="Genomic_DNA"/>
</dbReference>
<name>A0A976UAS8_9CAUD</name>
<evidence type="ECO:0000313" key="1">
    <source>
        <dbReference type="EMBL" id="UVF62463.1"/>
    </source>
</evidence>